<keyword evidence="3" id="KW-1185">Reference proteome</keyword>
<dbReference type="Pfam" id="PF04248">
    <property type="entry name" value="NTP_transf_9"/>
    <property type="match status" value="2"/>
</dbReference>
<feature type="domain" description="DUF427" evidence="1">
    <location>
        <begin position="34"/>
        <end position="67"/>
    </location>
</feature>
<reference evidence="2 3" key="1">
    <citation type="submission" date="2023-08" db="EMBL/GenBank/DDBJ databases">
        <title>Black Yeasts Isolated from many extreme environments.</title>
        <authorList>
            <person name="Coleine C."/>
            <person name="Stajich J.E."/>
            <person name="Selbmann L."/>
        </authorList>
    </citation>
    <scope>NUCLEOTIDE SEQUENCE [LARGE SCALE GENOMIC DNA]</scope>
    <source>
        <strain evidence="2 3">CCFEE 5885</strain>
    </source>
</reference>
<protein>
    <recommendedName>
        <fullName evidence="1">DUF427 domain-containing protein</fullName>
    </recommendedName>
</protein>
<dbReference type="Proteomes" id="UP001345013">
    <property type="component" value="Unassembled WGS sequence"/>
</dbReference>
<feature type="domain" description="DUF427" evidence="1">
    <location>
        <begin position="200"/>
        <end position="286"/>
    </location>
</feature>
<sequence length="309" mass="35489">MGGGPPQNSDLKKLVKRLAVQGPFRTLETPKRIRLLYNGAFVADTSKALYVWEHEYYPQYYLPMESFVKPRGFDVRLSHGDAIRDENDKIVGGGLELAVRRQNCDEEFRVLNEMVLFAADLEGPATCLRNYVKVMFNAVGPSLVFPSRHIGRVPNLCLVADQWFEEDTPIYVHPRDPYKRVDCLQSLKPIRVTIPSNGTDIILAESPTSVLLHETMLPRRYYIPYTSIRTTYLRPSTTTSECPYKGIAQYHSIVVNGEEHKDLVWWYRAPTAECVAVTGLRCFYNEKIDIWILEGTEWGKQERPKTHFA</sequence>
<dbReference type="PANTHER" id="PTHR34310:SF9">
    <property type="entry name" value="BLR5716 PROTEIN"/>
    <property type="match status" value="1"/>
</dbReference>
<evidence type="ECO:0000313" key="3">
    <source>
        <dbReference type="Proteomes" id="UP001345013"/>
    </source>
</evidence>
<evidence type="ECO:0000259" key="1">
    <source>
        <dbReference type="Pfam" id="PF04248"/>
    </source>
</evidence>
<dbReference type="EMBL" id="JAVRRG010000004">
    <property type="protein sequence ID" value="KAK5101553.1"/>
    <property type="molecule type" value="Genomic_DNA"/>
</dbReference>
<accession>A0ABR0KND1</accession>
<gene>
    <name evidence="2" type="ORF">LTR24_000609</name>
</gene>
<dbReference type="InterPro" id="IPR038694">
    <property type="entry name" value="DUF427_sf"/>
</dbReference>
<dbReference type="PANTHER" id="PTHR34310">
    <property type="entry name" value="DUF427 DOMAIN PROTEIN (AFU_ORTHOLOGUE AFUA_3G02220)"/>
    <property type="match status" value="1"/>
</dbReference>
<dbReference type="InterPro" id="IPR007361">
    <property type="entry name" value="DUF427"/>
</dbReference>
<dbReference type="Gene3D" id="2.170.150.40">
    <property type="entry name" value="Domain of unknown function (DUF427)"/>
    <property type="match status" value="2"/>
</dbReference>
<organism evidence="2 3">
    <name type="scientific">Lithohypha guttulata</name>
    <dbReference type="NCBI Taxonomy" id="1690604"/>
    <lineage>
        <taxon>Eukaryota</taxon>
        <taxon>Fungi</taxon>
        <taxon>Dikarya</taxon>
        <taxon>Ascomycota</taxon>
        <taxon>Pezizomycotina</taxon>
        <taxon>Eurotiomycetes</taxon>
        <taxon>Chaetothyriomycetidae</taxon>
        <taxon>Chaetothyriales</taxon>
        <taxon>Trichomeriaceae</taxon>
        <taxon>Lithohypha</taxon>
    </lineage>
</organism>
<name>A0ABR0KND1_9EURO</name>
<proteinExistence type="predicted"/>
<comment type="caution">
    <text evidence="2">The sequence shown here is derived from an EMBL/GenBank/DDBJ whole genome shotgun (WGS) entry which is preliminary data.</text>
</comment>
<evidence type="ECO:0000313" key="2">
    <source>
        <dbReference type="EMBL" id="KAK5101553.1"/>
    </source>
</evidence>